<proteinExistence type="predicted"/>
<dbReference type="PANTHER" id="PTHR28052">
    <property type="entry name" value="UPF0545 PROTEIN C22ORF39"/>
    <property type="match status" value="1"/>
</dbReference>
<dbReference type="EMBL" id="BTFZ01000002">
    <property type="protein sequence ID" value="GMM33886.1"/>
    <property type="molecule type" value="Genomic_DNA"/>
</dbReference>
<name>A0AAV5QGZ9_9ASCO</name>
<accession>A0AAV5QGZ9</accession>
<reference evidence="1 2" key="1">
    <citation type="journal article" date="2023" name="Elife">
        <title>Identification of key yeast species and microbe-microbe interactions impacting larval growth of Drosophila in the wild.</title>
        <authorList>
            <person name="Mure A."/>
            <person name="Sugiura Y."/>
            <person name="Maeda R."/>
            <person name="Honda K."/>
            <person name="Sakurai N."/>
            <person name="Takahashi Y."/>
            <person name="Watada M."/>
            <person name="Katoh T."/>
            <person name="Gotoh A."/>
            <person name="Gotoh Y."/>
            <person name="Taniguchi I."/>
            <person name="Nakamura K."/>
            <person name="Hayashi T."/>
            <person name="Katayama T."/>
            <person name="Uemura T."/>
            <person name="Hattori Y."/>
        </authorList>
    </citation>
    <scope>NUCLEOTIDE SEQUENCE [LARGE SCALE GENOMIC DNA]</scope>
    <source>
        <strain evidence="1 2">SC-9</strain>
    </source>
</reference>
<organism evidence="1 2">
    <name type="scientific">Saccharomycopsis crataegensis</name>
    <dbReference type="NCBI Taxonomy" id="43959"/>
    <lineage>
        <taxon>Eukaryota</taxon>
        <taxon>Fungi</taxon>
        <taxon>Dikarya</taxon>
        <taxon>Ascomycota</taxon>
        <taxon>Saccharomycotina</taxon>
        <taxon>Saccharomycetes</taxon>
        <taxon>Saccharomycopsidaceae</taxon>
        <taxon>Saccharomycopsis</taxon>
    </lineage>
</organism>
<dbReference type="GeneID" id="90071865"/>
<gene>
    <name evidence="1" type="ORF">DASC09_012110</name>
</gene>
<evidence type="ECO:0000313" key="1">
    <source>
        <dbReference type="EMBL" id="GMM33886.1"/>
    </source>
</evidence>
<dbReference type="PANTHER" id="PTHR28052:SF1">
    <property type="entry name" value="UPF0545 PROTEIN C22ORF39"/>
    <property type="match status" value="1"/>
</dbReference>
<comment type="caution">
    <text evidence="1">The sequence shown here is derived from an EMBL/GenBank/DDBJ whole genome shotgun (WGS) entry which is preliminary data.</text>
</comment>
<dbReference type="RefSeq" id="XP_064850886.1">
    <property type="nucleotide sequence ID" value="XM_064994814.1"/>
</dbReference>
<protein>
    <submittedName>
        <fullName evidence="1">Emi1 protein</fullName>
    </submittedName>
</protein>
<sequence>MGQEHTDDLSDVLNIFKDAIESPADINNQRKEDTVPVRKDPKLGQYPETMSCTTAFDELFGCYSVGGQFNNYYRYGELNPCSDAYEKFLFCVKNSTFGSKSEEEKKAEIQNYFKKQLMMTKAKGSSEDVWQIRK</sequence>
<dbReference type="Pfam" id="PF11326">
    <property type="entry name" value="PANTS-like"/>
    <property type="match status" value="1"/>
</dbReference>
<dbReference type="AlphaFoldDB" id="A0AAV5QGZ9"/>
<dbReference type="InterPro" id="IPR021475">
    <property type="entry name" value="Pants/Emi1-like"/>
</dbReference>
<dbReference type="Proteomes" id="UP001360560">
    <property type="component" value="Unassembled WGS sequence"/>
</dbReference>
<keyword evidence="2" id="KW-1185">Reference proteome</keyword>
<evidence type="ECO:0000313" key="2">
    <source>
        <dbReference type="Proteomes" id="UP001360560"/>
    </source>
</evidence>